<dbReference type="OrthoDB" id="17255at2759"/>
<reference evidence="3" key="1">
    <citation type="submission" date="2020-01" db="EMBL/GenBank/DDBJ databases">
        <authorList>
            <consortium name="DOE Joint Genome Institute"/>
            <person name="Haridas S."/>
            <person name="Albert R."/>
            <person name="Binder M."/>
            <person name="Bloem J."/>
            <person name="Labutti K."/>
            <person name="Salamov A."/>
            <person name="Andreopoulos B."/>
            <person name="Baker S.E."/>
            <person name="Barry K."/>
            <person name="Bills G."/>
            <person name="Bluhm B.H."/>
            <person name="Cannon C."/>
            <person name="Castanera R."/>
            <person name="Culley D.E."/>
            <person name="Daum C."/>
            <person name="Ezra D."/>
            <person name="Gonzalez J.B."/>
            <person name="Henrissat B."/>
            <person name="Kuo A."/>
            <person name="Liang C."/>
            <person name="Lipzen A."/>
            <person name="Lutzoni F."/>
            <person name="Magnuson J."/>
            <person name="Mondo S."/>
            <person name="Nolan M."/>
            <person name="Ohm R."/>
            <person name="Pangilinan J."/>
            <person name="Park H.-J."/>
            <person name="Ramirez L."/>
            <person name="Alfaro M."/>
            <person name="Sun H."/>
            <person name="Tritt A."/>
            <person name="Yoshinaga Y."/>
            <person name="Zwiers L.-H."/>
            <person name="Turgeon B.G."/>
            <person name="Goodwin S.B."/>
            <person name="Spatafora J.W."/>
            <person name="Crous P.W."/>
            <person name="Grigoriev I.V."/>
        </authorList>
    </citation>
    <scope>NUCLEOTIDE SEQUENCE</scope>
    <source>
        <strain evidence="3">CBS 394.84</strain>
    </source>
</reference>
<dbReference type="AlphaFoldDB" id="A0A9P4G948"/>
<dbReference type="SUPFAM" id="SSF50800">
    <property type="entry name" value="PK beta-barrel domain-like"/>
    <property type="match status" value="1"/>
</dbReference>
<dbReference type="PROSITE" id="PS51340">
    <property type="entry name" value="MOSC"/>
    <property type="match status" value="1"/>
</dbReference>
<sequence>MASSQLSSVVSHPQVLQWTAISAAATLGLGLLAYDLQKKKAEMSEECNVKLKIEALYHYPVKGLGGCKIEAGKIGPQGFEDDRSFCLQKIHRDADTHQITQWETMYSGFHLQMILFKQKVEVENDGEKYLTVTRVGPENPTPEQLDYTGSEHQIRFSLRPEVKALEKVHLDLHGSATDAFDMGEDISAFFTKYLGFETHLVYIGTNSRVVLGSGAPSSPLAIAKRSPYTAPLRRLLPSFLTPQTETITFQDIGQYLVVTKESNDEVSSRLDEGVEMEITKFRPNIIVSGSPEPYDEDYWAQLVFPSGIKMEFGGTCWRCQAITVDYKTGKKAEGDEGMVWKKLAKDRRVDKGWKYGPVFGKYSYTSLKDTGKEIRAGDEVVLTRRNKERPIFDWPLSKAIVAAFK</sequence>
<dbReference type="Pfam" id="PF03473">
    <property type="entry name" value="MOSC"/>
    <property type="match status" value="1"/>
</dbReference>
<comment type="caution">
    <text evidence="3">The sequence shown here is derived from an EMBL/GenBank/DDBJ whole genome shotgun (WGS) entry which is preliminary data.</text>
</comment>
<accession>A0A9P4G948</accession>
<keyword evidence="1" id="KW-0812">Transmembrane</keyword>
<gene>
    <name evidence="3" type="ORF">K460DRAFT_408780</name>
</gene>
<dbReference type="InterPro" id="IPR011037">
    <property type="entry name" value="Pyrv_Knase-like_insert_dom_sf"/>
</dbReference>
<dbReference type="InterPro" id="IPR005303">
    <property type="entry name" value="MOCOS_middle"/>
</dbReference>
<dbReference type="GO" id="GO:0030151">
    <property type="term" value="F:molybdenum ion binding"/>
    <property type="evidence" value="ECO:0007669"/>
    <property type="project" value="InterPro"/>
</dbReference>
<keyword evidence="1" id="KW-0472">Membrane</keyword>
<protein>
    <recommendedName>
        <fullName evidence="2">MOSC domain-containing protein</fullName>
    </recommendedName>
</protein>
<dbReference type="GeneID" id="63854441"/>
<dbReference type="EMBL" id="ML976618">
    <property type="protein sequence ID" value="KAF1841305.1"/>
    <property type="molecule type" value="Genomic_DNA"/>
</dbReference>
<dbReference type="GO" id="GO:0030170">
    <property type="term" value="F:pyridoxal phosphate binding"/>
    <property type="evidence" value="ECO:0007669"/>
    <property type="project" value="InterPro"/>
</dbReference>
<feature type="transmembrane region" description="Helical" evidence="1">
    <location>
        <begin position="15"/>
        <end position="34"/>
    </location>
</feature>
<evidence type="ECO:0000313" key="3">
    <source>
        <dbReference type="EMBL" id="KAF1841305.1"/>
    </source>
</evidence>
<dbReference type="InterPro" id="IPR005302">
    <property type="entry name" value="MoCF_Sase_C"/>
</dbReference>
<dbReference type="RefSeq" id="XP_040783868.1">
    <property type="nucleotide sequence ID" value="XM_040937191.1"/>
</dbReference>
<dbReference type="GO" id="GO:0003824">
    <property type="term" value="F:catalytic activity"/>
    <property type="evidence" value="ECO:0007669"/>
    <property type="project" value="InterPro"/>
</dbReference>
<evidence type="ECO:0000256" key="1">
    <source>
        <dbReference type="SAM" id="Phobius"/>
    </source>
</evidence>
<organism evidence="3 4">
    <name type="scientific">Cucurbitaria berberidis CBS 394.84</name>
    <dbReference type="NCBI Taxonomy" id="1168544"/>
    <lineage>
        <taxon>Eukaryota</taxon>
        <taxon>Fungi</taxon>
        <taxon>Dikarya</taxon>
        <taxon>Ascomycota</taxon>
        <taxon>Pezizomycotina</taxon>
        <taxon>Dothideomycetes</taxon>
        <taxon>Pleosporomycetidae</taxon>
        <taxon>Pleosporales</taxon>
        <taxon>Pleosporineae</taxon>
        <taxon>Cucurbitariaceae</taxon>
        <taxon>Cucurbitaria</taxon>
    </lineage>
</organism>
<keyword evidence="4" id="KW-1185">Reference proteome</keyword>
<keyword evidence="1" id="KW-1133">Transmembrane helix</keyword>
<dbReference type="Pfam" id="PF03476">
    <property type="entry name" value="MOSC_N"/>
    <property type="match status" value="1"/>
</dbReference>
<feature type="domain" description="MOSC" evidence="2">
    <location>
        <begin position="229"/>
        <end position="383"/>
    </location>
</feature>
<proteinExistence type="predicted"/>
<name>A0A9P4G948_9PLEO</name>
<evidence type="ECO:0000313" key="4">
    <source>
        <dbReference type="Proteomes" id="UP000800039"/>
    </source>
</evidence>
<evidence type="ECO:0000259" key="2">
    <source>
        <dbReference type="PROSITE" id="PS51340"/>
    </source>
</evidence>
<dbReference type="Proteomes" id="UP000800039">
    <property type="component" value="Unassembled WGS sequence"/>
</dbReference>